<evidence type="ECO:0000313" key="3">
    <source>
        <dbReference type="Proteomes" id="UP000198556"/>
    </source>
</evidence>
<sequence>MGLFSSKEVKRFETIHEEHEFDQDIRIFRDRMTGVNYLAVNSGVGFAMTPLLDSERKVVVTEETTE</sequence>
<dbReference type="RefSeq" id="WP_089747954.1">
    <property type="nucleotide sequence ID" value="NZ_FOGF01000056.1"/>
</dbReference>
<organism evidence="2 3">
    <name type="scientific">Granulicatella balaenopterae</name>
    <dbReference type="NCBI Taxonomy" id="137733"/>
    <lineage>
        <taxon>Bacteria</taxon>
        <taxon>Bacillati</taxon>
        <taxon>Bacillota</taxon>
        <taxon>Bacilli</taxon>
        <taxon>Lactobacillales</taxon>
        <taxon>Carnobacteriaceae</taxon>
        <taxon>Granulicatella</taxon>
    </lineage>
</organism>
<evidence type="ECO:0000259" key="1">
    <source>
        <dbReference type="Pfam" id="PF20037"/>
    </source>
</evidence>
<protein>
    <recommendedName>
        <fullName evidence="1">DUF6440 domain-containing protein</fullName>
    </recommendedName>
</protein>
<dbReference type="EMBL" id="FOGF01000056">
    <property type="protein sequence ID" value="SER46424.1"/>
    <property type="molecule type" value="Genomic_DNA"/>
</dbReference>
<dbReference type="Proteomes" id="UP000198556">
    <property type="component" value="Unassembled WGS sequence"/>
</dbReference>
<gene>
    <name evidence="2" type="ORF">SAMN05421767_1566</name>
</gene>
<evidence type="ECO:0000313" key="2">
    <source>
        <dbReference type="EMBL" id="SER46424.1"/>
    </source>
</evidence>
<keyword evidence="3" id="KW-1185">Reference proteome</keyword>
<dbReference type="OrthoDB" id="9135364at2"/>
<proteinExistence type="predicted"/>
<dbReference type="Pfam" id="PF20037">
    <property type="entry name" value="DUF6440"/>
    <property type="match status" value="1"/>
</dbReference>
<reference evidence="2 3" key="1">
    <citation type="submission" date="2016-10" db="EMBL/GenBank/DDBJ databases">
        <authorList>
            <person name="de Groot N.N."/>
        </authorList>
    </citation>
    <scope>NUCLEOTIDE SEQUENCE [LARGE SCALE GENOMIC DNA]</scope>
    <source>
        <strain evidence="2 3">DSM 15827</strain>
    </source>
</reference>
<dbReference type="InterPro" id="IPR045515">
    <property type="entry name" value="DUF6440"/>
</dbReference>
<accession>A0A1H9PE23</accession>
<name>A0A1H9PE23_9LACT</name>
<feature type="domain" description="DUF6440" evidence="1">
    <location>
        <begin position="11"/>
        <end position="61"/>
    </location>
</feature>
<dbReference type="AlphaFoldDB" id="A0A1H9PE23"/>